<dbReference type="Gene3D" id="3.30.70.330">
    <property type="match status" value="1"/>
</dbReference>
<keyword evidence="1 2" id="KW-0694">RNA-binding</keyword>
<dbReference type="GO" id="GO:0005634">
    <property type="term" value="C:nucleus"/>
    <property type="evidence" value="ECO:0007669"/>
    <property type="project" value="TreeGrafter"/>
</dbReference>
<dbReference type="OrthoDB" id="1049195at2759"/>
<evidence type="ECO:0000313" key="5">
    <source>
        <dbReference type="EMBL" id="OSX75842.1"/>
    </source>
</evidence>
<gene>
    <name evidence="5" type="ORF">BU14_0218s0008</name>
</gene>
<dbReference type="SMART" id="SM01218">
    <property type="entry name" value="FoP_duplication"/>
    <property type="match status" value="1"/>
</dbReference>
<dbReference type="Pfam" id="PF00076">
    <property type="entry name" value="RRM_1"/>
    <property type="match status" value="1"/>
</dbReference>
<dbReference type="PANTHER" id="PTHR19965:SF82">
    <property type="entry name" value="THO COMPLEX SUBUNIT 4"/>
    <property type="match status" value="1"/>
</dbReference>
<keyword evidence="6" id="KW-1185">Reference proteome</keyword>
<feature type="compositionally biased region" description="Basic residues" evidence="3">
    <location>
        <begin position="49"/>
        <end position="58"/>
    </location>
</feature>
<dbReference type="InterPro" id="IPR025715">
    <property type="entry name" value="FoP_C"/>
</dbReference>
<evidence type="ECO:0000256" key="2">
    <source>
        <dbReference type="PROSITE-ProRule" id="PRU00176"/>
    </source>
</evidence>
<accession>A0A1X6P4P6</accession>
<dbReference type="GO" id="GO:0006406">
    <property type="term" value="P:mRNA export from nucleus"/>
    <property type="evidence" value="ECO:0007669"/>
    <property type="project" value="TreeGrafter"/>
</dbReference>
<feature type="compositionally biased region" description="Gly residues" evidence="3">
    <location>
        <begin position="218"/>
        <end position="229"/>
    </location>
</feature>
<dbReference type="SMART" id="SM00360">
    <property type="entry name" value="RRM"/>
    <property type="match status" value="1"/>
</dbReference>
<feature type="compositionally biased region" description="Basic and acidic residues" evidence="3">
    <location>
        <begin position="8"/>
        <end position="19"/>
    </location>
</feature>
<feature type="compositionally biased region" description="Gly residues" evidence="3">
    <location>
        <begin position="273"/>
        <end position="282"/>
    </location>
</feature>
<organism evidence="5 6">
    <name type="scientific">Porphyra umbilicalis</name>
    <name type="common">Purple laver</name>
    <name type="synonym">Red alga</name>
    <dbReference type="NCBI Taxonomy" id="2786"/>
    <lineage>
        <taxon>Eukaryota</taxon>
        <taxon>Rhodophyta</taxon>
        <taxon>Bangiophyceae</taxon>
        <taxon>Bangiales</taxon>
        <taxon>Bangiaceae</taxon>
        <taxon>Porphyra</taxon>
    </lineage>
</organism>
<dbReference type="PANTHER" id="PTHR19965">
    <property type="entry name" value="RNA AND EXPORT FACTOR BINDING PROTEIN"/>
    <property type="match status" value="1"/>
</dbReference>
<dbReference type="Proteomes" id="UP000218209">
    <property type="component" value="Unassembled WGS sequence"/>
</dbReference>
<feature type="region of interest" description="Disordered" evidence="3">
    <location>
        <begin position="247"/>
        <end position="314"/>
    </location>
</feature>
<dbReference type="CDD" id="cd12680">
    <property type="entry name" value="RRM_THOC4"/>
    <property type="match status" value="1"/>
</dbReference>
<evidence type="ECO:0000256" key="1">
    <source>
        <dbReference type="ARBA" id="ARBA00022884"/>
    </source>
</evidence>
<dbReference type="GO" id="GO:0003729">
    <property type="term" value="F:mRNA binding"/>
    <property type="evidence" value="ECO:0007669"/>
    <property type="project" value="TreeGrafter"/>
</dbReference>
<sequence length="314" mass="31735">MSAMNIDRALDDIVKENRASRRSTKKAADGAASGASAPSPAPMEGTGARKSRRRRRKTGERGYAAMDAESARMSDTLSRRTAKGGGSISKKGGRARGGGLSSATVAAISRAGAMEIERKAAAAAANASKANAGCKIVVHNLHHGVTNGDINDLFSGVGKLQRALVIYDVRGNSTGVAEVVFARRDDALESIKRYNGVPLDNKPLRISLATSDSPTSRAGGGGVSAGGGRAKGKKLAVSVDKTRAAAAAAAAAASSGNGGGSGRSSRSSRRRSGSGGGGGSGAGPSSSARQPREKKAPLTSADLDAQLDNYRMTD</sequence>
<feature type="region of interest" description="Disordered" evidence="3">
    <location>
        <begin position="1"/>
        <end position="101"/>
    </location>
</feature>
<dbReference type="AlphaFoldDB" id="A0A1X6P4P6"/>
<dbReference type="Pfam" id="PF13865">
    <property type="entry name" value="FoP_duplication"/>
    <property type="match status" value="1"/>
</dbReference>
<reference evidence="5 6" key="1">
    <citation type="submission" date="2017-03" db="EMBL/GenBank/DDBJ databases">
        <title>WGS assembly of Porphyra umbilicalis.</title>
        <authorList>
            <person name="Brawley S.H."/>
            <person name="Blouin N.A."/>
            <person name="Ficko-Blean E."/>
            <person name="Wheeler G.L."/>
            <person name="Lohr M."/>
            <person name="Goodson H.V."/>
            <person name="Jenkins J.W."/>
            <person name="Blaby-Haas C.E."/>
            <person name="Helliwell K.E."/>
            <person name="Chan C."/>
            <person name="Marriage T."/>
            <person name="Bhattacharya D."/>
            <person name="Klein A.S."/>
            <person name="Badis Y."/>
            <person name="Brodie J."/>
            <person name="Cao Y."/>
            <person name="Collen J."/>
            <person name="Dittami S.M."/>
            <person name="Gachon C.M."/>
            <person name="Green B.R."/>
            <person name="Karpowicz S."/>
            <person name="Kim J.W."/>
            <person name="Kudahl U."/>
            <person name="Lin S."/>
            <person name="Michel G."/>
            <person name="Mittag M."/>
            <person name="Olson B.J."/>
            <person name="Pangilinan J."/>
            <person name="Peng Y."/>
            <person name="Qiu H."/>
            <person name="Shu S."/>
            <person name="Singer J.T."/>
            <person name="Smith A.G."/>
            <person name="Sprecher B.N."/>
            <person name="Wagner V."/>
            <person name="Wang W."/>
            <person name="Wang Z.-Y."/>
            <person name="Yan J."/>
            <person name="Yarish C."/>
            <person name="Zoeuner-Riek S."/>
            <person name="Zhuang Y."/>
            <person name="Zou Y."/>
            <person name="Lindquist E.A."/>
            <person name="Grimwood J."/>
            <person name="Barry K."/>
            <person name="Rokhsar D.S."/>
            <person name="Schmutz J."/>
            <person name="Stiller J.W."/>
            <person name="Grossman A.R."/>
            <person name="Prochnik S.E."/>
        </authorList>
    </citation>
    <scope>NUCLEOTIDE SEQUENCE [LARGE SCALE GENOMIC DNA]</scope>
    <source>
        <strain evidence="5">4086291</strain>
    </source>
</reference>
<evidence type="ECO:0000259" key="4">
    <source>
        <dbReference type="PROSITE" id="PS50102"/>
    </source>
</evidence>
<dbReference type="PROSITE" id="PS50102">
    <property type="entry name" value="RRM"/>
    <property type="match status" value="1"/>
</dbReference>
<dbReference type="SUPFAM" id="SSF54928">
    <property type="entry name" value="RNA-binding domain, RBD"/>
    <property type="match status" value="1"/>
</dbReference>
<evidence type="ECO:0000256" key="3">
    <source>
        <dbReference type="SAM" id="MobiDB-lite"/>
    </source>
</evidence>
<feature type="compositionally biased region" description="Low complexity" evidence="3">
    <location>
        <begin position="29"/>
        <end position="48"/>
    </location>
</feature>
<dbReference type="InterPro" id="IPR012677">
    <property type="entry name" value="Nucleotide-bd_a/b_plait_sf"/>
</dbReference>
<dbReference type="InterPro" id="IPR035979">
    <property type="entry name" value="RBD_domain_sf"/>
</dbReference>
<feature type="domain" description="RRM" evidence="4">
    <location>
        <begin position="134"/>
        <end position="211"/>
    </location>
</feature>
<dbReference type="EMBL" id="KV918888">
    <property type="protein sequence ID" value="OSX75842.1"/>
    <property type="molecule type" value="Genomic_DNA"/>
</dbReference>
<dbReference type="InterPro" id="IPR000504">
    <property type="entry name" value="RRM_dom"/>
</dbReference>
<evidence type="ECO:0000313" key="6">
    <source>
        <dbReference type="Proteomes" id="UP000218209"/>
    </source>
</evidence>
<name>A0A1X6P4P6_PORUM</name>
<dbReference type="InterPro" id="IPR051229">
    <property type="entry name" value="ALYREF_mRNA_export"/>
</dbReference>
<protein>
    <recommendedName>
        <fullName evidence="4">RRM domain-containing protein</fullName>
    </recommendedName>
</protein>
<proteinExistence type="predicted"/>
<feature type="region of interest" description="Disordered" evidence="3">
    <location>
        <begin position="205"/>
        <end position="231"/>
    </location>
</feature>